<proteinExistence type="predicted"/>
<gene>
    <name evidence="1" type="ORF">H3V42_22645</name>
</gene>
<sequence>MSIVDRLSRLFSKTPVPPAPEDHRSPSPIPAIAVDYEDERVPSGAQDRIRRILASLEGVQVAMSREEIPSFNRVDIEQMRDLHLPKLVKSYIDIPAAHRSEIFRRTGKSASFKLNESLDQMQSKIDDILRNLAQHDIDAFTNNIKFIGQKYADDDDPFK</sequence>
<dbReference type="EMBL" id="CP060122">
    <property type="protein sequence ID" value="QNG44627.1"/>
    <property type="molecule type" value="Genomic_DNA"/>
</dbReference>
<accession>A0A9X7U782</accession>
<evidence type="ECO:0000313" key="1">
    <source>
        <dbReference type="EMBL" id="QNG44627.1"/>
    </source>
</evidence>
<evidence type="ECO:0000313" key="2">
    <source>
        <dbReference type="Proteomes" id="UP000515377"/>
    </source>
</evidence>
<reference evidence="1 2" key="1">
    <citation type="submission" date="2020-07" db="EMBL/GenBank/DDBJ databases">
        <title>Whole genome sequence of Sphingobium yanoikuyae A3.</title>
        <authorList>
            <person name="Han S.-S."/>
        </authorList>
    </citation>
    <scope>NUCLEOTIDE SEQUENCE [LARGE SCALE GENOMIC DNA]</scope>
    <source>
        <strain evidence="1 2">A3</strain>
    </source>
</reference>
<dbReference type="Proteomes" id="UP000515377">
    <property type="component" value="Chromosome"/>
</dbReference>
<protein>
    <submittedName>
        <fullName evidence="1">Uncharacterized protein</fullName>
    </submittedName>
</protein>
<organism evidence="1 2">
    <name type="scientific">Sphingobium yanoikuyae</name>
    <name type="common">Sphingomonas yanoikuyae</name>
    <dbReference type="NCBI Taxonomy" id="13690"/>
    <lineage>
        <taxon>Bacteria</taxon>
        <taxon>Pseudomonadati</taxon>
        <taxon>Pseudomonadota</taxon>
        <taxon>Alphaproteobacteria</taxon>
        <taxon>Sphingomonadales</taxon>
        <taxon>Sphingomonadaceae</taxon>
        <taxon>Sphingobium</taxon>
    </lineage>
</organism>
<dbReference type="AlphaFoldDB" id="A0A9X7U782"/>
<name>A0A9X7U782_SPHYA</name>